<dbReference type="SMART" id="SM00382">
    <property type="entry name" value="AAA"/>
    <property type="match status" value="1"/>
</dbReference>
<dbReference type="Proteomes" id="UP000722459">
    <property type="component" value="Unassembled WGS sequence"/>
</dbReference>
<evidence type="ECO:0000256" key="5">
    <source>
        <dbReference type="ARBA" id="ARBA00022840"/>
    </source>
</evidence>
<comment type="similarity">
    <text evidence="1 7">Belongs to the activator 1 small subunits family. RfcL subfamily.</text>
</comment>
<keyword evidence="5 7" id="KW-0067">ATP-binding</keyword>
<dbReference type="SUPFAM" id="SSF52540">
    <property type="entry name" value="P-loop containing nucleoside triphosphate hydrolases"/>
    <property type="match status" value="1"/>
</dbReference>
<evidence type="ECO:0000256" key="3">
    <source>
        <dbReference type="ARBA" id="ARBA00022705"/>
    </source>
</evidence>
<dbReference type="GO" id="GO:0005524">
    <property type="term" value="F:ATP binding"/>
    <property type="evidence" value="ECO:0007669"/>
    <property type="project" value="UniProtKB-UniRule"/>
</dbReference>
<dbReference type="InterPro" id="IPR003959">
    <property type="entry name" value="ATPase_AAA_core"/>
</dbReference>
<evidence type="ECO:0000256" key="4">
    <source>
        <dbReference type="ARBA" id="ARBA00022741"/>
    </source>
</evidence>
<dbReference type="PANTHER" id="PTHR23389">
    <property type="entry name" value="CHROMOSOME TRANSMISSION FIDELITY FACTOR 18"/>
    <property type="match status" value="1"/>
</dbReference>
<keyword evidence="4 7" id="KW-0547">Nucleotide-binding</keyword>
<dbReference type="InterPro" id="IPR047854">
    <property type="entry name" value="RFC_lid"/>
</dbReference>
<dbReference type="AlphaFoldDB" id="A0A8T5GF50"/>
<dbReference type="Gene3D" id="1.10.8.60">
    <property type="match status" value="1"/>
</dbReference>
<dbReference type="GO" id="GO:0003689">
    <property type="term" value="F:DNA clamp loader activity"/>
    <property type="evidence" value="ECO:0007669"/>
    <property type="project" value="UniProtKB-UniRule"/>
</dbReference>
<feature type="domain" description="AAA+ ATPase" evidence="8">
    <location>
        <begin position="39"/>
        <end position="161"/>
    </location>
</feature>
<name>A0A8T5GF50_9ARCH</name>
<gene>
    <name evidence="7" type="primary">rfcL</name>
    <name evidence="9" type="ORF">HON47_04220</name>
</gene>
<sequence>MARLFTETYFPGNLDEFIGNVEIVEEAKRWAQEWDAGKAQKPLVLYGMPGVGKTALAYLIAKEMNWQIFEMNASDLRNKDAMERIAGAATNNSSLFGTKRLVLIDEIDSMQAQDRGGAASIFNLAKTSSNPILFTANNIYSDKKLLPLRSIGILKEFKKINYLSIAKKLREILEKEGVEFDPEAIKELAKNSGGDYRSALLDIQSLGKNITMEDVNELTPRRRKEKIFPIMTKIFKGKTAWEIKEAVDKSEVSPDLLMRWVEENIPRQYEGVDAANAFDYLSKADIFQGRIYRRQHYGFLKYVFYLSTVGVGFAKTKEYHGWKPFQFPTLLSKLSASTSKRALRKSIATKVGAKTHCSIRQGTKDLPFLEVLMTNKEIAPELTYYFDFDDKELAFLLNTKKTTKKVSSLIEKASEIEKKVIMEKTHTKQSKLFG</sequence>
<dbReference type="InterPro" id="IPR003593">
    <property type="entry name" value="AAA+_ATPase"/>
</dbReference>
<dbReference type="CDD" id="cd18140">
    <property type="entry name" value="HLD_clamp_RFC"/>
    <property type="match status" value="1"/>
</dbReference>
<dbReference type="Gene3D" id="3.40.50.300">
    <property type="entry name" value="P-loop containing nucleotide triphosphate hydrolases"/>
    <property type="match status" value="1"/>
</dbReference>
<dbReference type="InterPro" id="IPR023935">
    <property type="entry name" value="Rep_factor-C_lsu"/>
</dbReference>
<dbReference type="EMBL" id="JABJNZ010000057">
    <property type="protein sequence ID" value="MBT4870754.1"/>
    <property type="molecule type" value="Genomic_DNA"/>
</dbReference>
<evidence type="ECO:0000259" key="8">
    <source>
        <dbReference type="SMART" id="SM00382"/>
    </source>
</evidence>
<dbReference type="PANTHER" id="PTHR23389:SF6">
    <property type="entry name" value="REPLICATION FACTOR C SUBUNIT 1"/>
    <property type="match status" value="1"/>
</dbReference>
<dbReference type="GO" id="GO:0016887">
    <property type="term" value="F:ATP hydrolysis activity"/>
    <property type="evidence" value="ECO:0007669"/>
    <property type="project" value="InterPro"/>
</dbReference>
<comment type="caution">
    <text evidence="9">The sequence shown here is derived from an EMBL/GenBank/DDBJ whole genome shotgun (WGS) entry which is preliminary data.</text>
</comment>
<reference evidence="9" key="1">
    <citation type="journal article" date="2021" name="ISME J.">
        <title>Mercury methylation by metabolically versatile and cosmopolitan marine bacteria.</title>
        <authorList>
            <person name="Lin H."/>
            <person name="Ascher D.B."/>
            <person name="Myung Y."/>
            <person name="Lamborg C.H."/>
            <person name="Hallam S.J."/>
            <person name="Gionfriddo C.M."/>
            <person name="Holt K.E."/>
            <person name="Moreau J.W."/>
        </authorList>
    </citation>
    <scope>NUCLEOTIDE SEQUENCE</scope>
    <source>
        <strain evidence="9">SI075_bin30</strain>
    </source>
</reference>
<keyword evidence="3 7" id="KW-0235">DNA replication</keyword>
<evidence type="ECO:0000256" key="2">
    <source>
        <dbReference type="ARBA" id="ARBA00014793"/>
    </source>
</evidence>
<feature type="binding site" evidence="7">
    <location>
        <begin position="47"/>
        <end position="54"/>
    </location>
    <ligand>
        <name>ATP</name>
        <dbReference type="ChEBI" id="CHEBI:30616"/>
    </ligand>
</feature>
<dbReference type="Pfam" id="PF00004">
    <property type="entry name" value="AAA"/>
    <property type="match status" value="1"/>
</dbReference>
<evidence type="ECO:0000313" key="9">
    <source>
        <dbReference type="EMBL" id="MBT4870754.1"/>
    </source>
</evidence>
<dbReference type="GO" id="GO:0006260">
    <property type="term" value="P:DNA replication"/>
    <property type="evidence" value="ECO:0007669"/>
    <property type="project" value="UniProtKB-UniRule"/>
</dbReference>
<evidence type="ECO:0000256" key="1">
    <source>
        <dbReference type="ARBA" id="ARBA00006878"/>
    </source>
</evidence>
<dbReference type="HAMAP" id="MF_01508">
    <property type="entry name" value="RfcL"/>
    <property type="match status" value="1"/>
</dbReference>
<comment type="function">
    <text evidence="7">Part of the RFC clamp loader complex which loads the PCNA sliding clamp onto DNA.</text>
</comment>
<evidence type="ECO:0000256" key="6">
    <source>
        <dbReference type="ARBA" id="ARBA00032141"/>
    </source>
</evidence>
<comment type="subunit">
    <text evidence="7">Heteromultimer composed of small subunits (RfcS) and large subunits (RfcL).</text>
</comment>
<accession>A0A8T5GF50</accession>
<evidence type="ECO:0000313" key="10">
    <source>
        <dbReference type="Proteomes" id="UP000722459"/>
    </source>
</evidence>
<dbReference type="CDD" id="cd00009">
    <property type="entry name" value="AAA"/>
    <property type="match status" value="1"/>
</dbReference>
<proteinExistence type="inferred from homology"/>
<evidence type="ECO:0000256" key="7">
    <source>
        <dbReference type="HAMAP-Rule" id="MF_01508"/>
    </source>
</evidence>
<organism evidence="9 10">
    <name type="scientific">Candidatus Iainarchaeum sp</name>
    <dbReference type="NCBI Taxonomy" id="3101447"/>
    <lineage>
        <taxon>Archaea</taxon>
        <taxon>Candidatus Iainarchaeota</taxon>
        <taxon>Candidatus Iainarchaeia</taxon>
        <taxon>Candidatus Iainarchaeales</taxon>
        <taxon>Candidatus Iainarchaeaceae</taxon>
        <taxon>Candidatus Iainarchaeum</taxon>
    </lineage>
</organism>
<dbReference type="InterPro" id="IPR027417">
    <property type="entry name" value="P-loop_NTPase"/>
</dbReference>
<dbReference type="NCBIfam" id="NF003229">
    <property type="entry name" value="PRK04195.1-5"/>
    <property type="match status" value="1"/>
</dbReference>
<protein>
    <recommendedName>
        <fullName evidence="2 7">Replication factor C large subunit</fullName>
        <shortName evidence="7">RFC large subunit</shortName>
    </recommendedName>
    <alternativeName>
        <fullName evidence="6 7">Clamp loader large subunit</fullName>
    </alternativeName>
</protein>